<dbReference type="OrthoDB" id="46997at2759"/>
<comment type="caution">
    <text evidence="4">The sequence shown here is derived from an EMBL/GenBank/DDBJ whole genome shotgun (WGS) entry which is preliminary data.</text>
</comment>
<feature type="compositionally biased region" description="Polar residues" evidence="1">
    <location>
        <begin position="60"/>
        <end position="70"/>
    </location>
</feature>
<evidence type="ECO:0000313" key="5">
    <source>
        <dbReference type="Proteomes" id="UP001165122"/>
    </source>
</evidence>
<feature type="signal peptide" evidence="3">
    <location>
        <begin position="1"/>
        <end position="18"/>
    </location>
</feature>
<keyword evidence="2" id="KW-0472">Membrane</keyword>
<feature type="transmembrane region" description="Helical" evidence="2">
    <location>
        <begin position="101"/>
        <end position="120"/>
    </location>
</feature>
<name>A0A9W7CHN6_9STRA</name>
<proteinExistence type="predicted"/>
<reference evidence="5" key="1">
    <citation type="journal article" date="2023" name="Commun. Biol.">
        <title>Genome analysis of Parmales, the sister group of diatoms, reveals the evolutionary specialization of diatoms from phago-mixotrophs to photoautotrophs.</title>
        <authorList>
            <person name="Ban H."/>
            <person name="Sato S."/>
            <person name="Yoshikawa S."/>
            <person name="Yamada K."/>
            <person name="Nakamura Y."/>
            <person name="Ichinomiya M."/>
            <person name="Sato N."/>
            <person name="Blanc-Mathieu R."/>
            <person name="Endo H."/>
            <person name="Kuwata A."/>
            <person name="Ogata H."/>
        </authorList>
    </citation>
    <scope>NUCLEOTIDE SEQUENCE [LARGE SCALE GENOMIC DNA]</scope>
    <source>
        <strain evidence="5">NIES 3700</strain>
    </source>
</reference>
<feature type="chain" id="PRO_5040995236" description="Transmembrane protein" evidence="3">
    <location>
        <begin position="19"/>
        <end position="136"/>
    </location>
</feature>
<feature type="compositionally biased region" description="Basic and acidic residues" evidence="1">
    <location>
        <begin position="42"/>
        <end position="51"/>
    </location>
</feature>
<protein>
    <recommendedName>
        <fullName evidence="6">Transmembrane protein</fullName>
    </recommendedName>
</protein>
<dbReference type="Proteomes" id="UP001165122">
    <property type="component" value="Unassembled WGS sequence"/>
</dbReference>
<sequence>MRYNVLLLFSLLLPLTSSFHPTSFLPKSYVPSTLFSEPDDEPSFKVLKDLGDSTDDESPNDSPEQQQQPGSVFAQRPFTETSISDRVTELKTSDDPKQTRVILYIIISLLPVLFLVPLMLGDREFLPVESLPPVSM</sequence>
<feature type="region of interest" description="Disordered" evidence="1">
    <location>
        <begin position="36"/>
        <end position="94"/>
    </location>
</feature>
<dbReference type="AlphaFoldDB" id="A0A9W7CHN6"/>
<evidence type="ECO:0000256" key="1">
    <source>
        <dbReference type="SAM" id="MobiDB-lite"/>
    </source>
</evidence>
<keyword evidence="5" id="KW-1185">Reference proteome</keyword>
<accession>A0A9W7CHN6</accession>
<dbReference type="EMBL" id="BRXW01000077">
    <property type="protein sequence ID" value="GMI04786.1"/>
    <property type="molecule type" value="Genomic_DNA"/>
</dbReference>
<evidence type="ECO:0008006" key="6">
    <source>
        <dbReference type="Google" id="ProtNLM"/>
    </source>
</evidence>
<evidence type="ECO:0000256" key="2">
    <source>
        <dbReference type="SAM" id="Phobius"/>
    </source>
</evidence>
<gene>
    <name evidence="4" type="ORF">TrLO_g13962</name>
</gene>
<keyword evidence="2" id="KW-1133">Transmembrane helix</keyword>
<organism evidence="4 5">
    <name type="scientific">Triparma laevis f. longispina</name>
    <dbReference type="NCBI Taxonomy" id="1714387"/>
    <lineage>
        <taxon>Eukaryota</taxon>
        <taxon>Sar</taxon>
        <taxon>Stramenopiles</taxon>
        <taxon>Ochrophyta</taxon>
        <taxon>Bolidophyceae</taxon>
        <taxon>Parmales</taxon>
        <taxon>Triparmaceae</taxon>
        <taxon>Triparma</taxon>
    </lineage>
</organism>
<keyword evidence="3" id="KW-0732">Signal</keyword>
<keyword evidence="2" id="KW-0812">Transmembrane</keyword>
<evidence type="ECO:0000313" key="4">
    <source>
        <dbReference type="EMBL" id="GMI04786.1"/>
    </source>
</evidence>
<evidence type="ECO:0000256" key="3">
    <source>
        <dbReference type="SAM" id="SignalP"/>
    </source>
</evidence>